<dbReference type="InterPro" id="IPR036390">
    <property type="entry name" value="WH_DNA-bd_sf"/>
</dbReference>
<accession>A0A1I2MTQ0</accession>
<feature type="compositionally biased region" description="Acidic residues" evidence="1">
    <location>
        <begin position="30"/>
        <end position="40"/>
    </location>
</feature>
<evidence type="ECO:0000259" key="2">
    <source>
        <dbReference type="Pfam" id="PF24266"/>
    </source>
</evidence>
<protein>
    <submittedName>
        <fullName evidence="3">Predicted transcriptional regulator, containsd two HTH domains</fullName>
    </submittedName>
</protein>
<proteinExistence type="predicted"/>
<evidence type="ECO:0000313" key="3">
    <source>
        <dbReference type="EMBL" id="SFF94059.1"/>
    </source>
</evidence>
<dbReference type="AlphaFoldDB" id="A0A1I2MTQ0"/>
<dbReference type="SUPFAM" id="SSF46785">
    <property type="entry name" value="Winged helix' DNA-binding domain"/>
    <property type="match status" value="2"/>
</dbReference>
<dbReference type="Proteomes" id="UP000198876">
    <property type="component" value="Unassembled WGS sequence"/>
</dbReference>
<dbReference type="EMBL" id="FOOQ01000001">
    <property type="protein sequence ID" value="SFF94059.1"/>
    <property type="molecule type" value="Genomic_DNA"/>
</dbReference>
<dbReference type="Pfam" id="PF24266">
    <property type="entry name" value="HTH_HVO_0163_N"/>
    <property type="match status" value="1"/>
</dbReference>
<dbReference type="PANTHER" id="PTHR36216">
    <property type="entry name" value="TRANSCRIPTIONAL REGULATOR, TRMB"/>
    <property type="match status" value="1"/>
</dbReference>
<dbReference type="InterPro" id="IPR036388">
    <property type="entry name" value="WH-like_DNA-bd_sf"/>
</dbReference>
<name>A0A1I2MTQ0_9EURY</name>
<gene>
    <name evidence="3" type="ORF">SAMN04488063_0866</name>
</gene>
<dbReference type="OrthoDB" id="156316at2157"/>
<dbReference type="InterPro" id="IPR056504">
    <property type="entry name" value="HTH_HVO_0163_N"/>
</dbReference>
<dbReference type="STRING" id="553467.SAMN04488063_0866"/>
<dbReference type="Pfam" id="PF13412">
    <property type="entry name" value="HTH_24"/>
    <property type="match status" value="1"/>
</dbReference>
<organism evidence="3 4">
    <name type="scientific">Halopelagius inordinatus</name>
    <dbReference type="NCBI Taxonomy" id="553467"/>
    <lineage>
        <taxon>Archaea</taxon>
        <taxon>Methanobacteriati</taxon>
        <taxon>Methanobacteriota</taxon>
        <taxon>Stenosarchaea group</taxon>
        <taxon>Halobacteria</taxon>
        <taxon>Halobacteriales</taxon>
        <taxon>Haloferacaceae</taxon>
    </lineage>
</organism>
<dbReference type="RefSeq" id="WP_092888876.1">
    <property type="nucleotide sequence ID" value="NZ_FOOQ01000001.1"/>
</dbReference>
<dbReference type="InterPro" id="IPR011991">
    <property type="entry name" value="ArsR-like_HTH"/>
</dbReference>
<dbReference type="CDD" id="cd00090">
    <property type="entry name" value="HTH_ARSR"/>
    <property type="match status" value="1"/>
</dbReference>
<reference evidence="4" key="1">
    <citation type="submission" date="2016-10" db="EMBL/GenBank/DDBJ databases">
        <authorList>
            <person name="Varghese N."/>
            <person name="Submissions S."/>
        </authorList>
    </citation>
    <scope>NUCLEOTIDE SEQUENCE [LARGE SCALE GENOMIC DNA]</scope>
    <source>
        <strain evidence="4">CGMCC 1.7739</strain>
    </source>
</reference>
<feature type="region of interest" description="Disordered" evidence="1">
    <location>
        <begin position="25"/>
        <end position="44"/>
    </location>
</feature>
<feature type="domain" description="HVO-0163 N-terminal HTH" evidence="2">
    <location>
        <begin position="44"/>
        <end position="114"/>
    </location>
</feature>
<evidence type="ECO:0000313" key="4">
    <source>
        <dbReference type="Proteomes" id="UP000198876"/>
    </source>
</evidence>
<sequence length="208" mass="22680">MAENGVDEEKRATLRRFAAFGAATPLVGLGDDDGSGDEPAESGSDARDAIVGYVAATPGAHFSKVRDDLKLGTGETQYHLRHLLEEGVVESRRDGDYKRFFPTGRFSEFEQASLGYLRRSTARGMVIELLRDPDATGSDLADRLDVSRATVSTYARELDEAGLLSRENGYAVRRPETLITLLIRYADSFGPDAAEFAGDAAQIIRFDP</sequence>
<evidence type="ECO:0000256" key="1">
    <source>
        <dbReference type="SAM" id="MobiDB-lite"/>
    </source>
</evidence>
<keyword evidence="4" id="KW-1185">Reference proteome</keyword>
<dbReference type="GO" id="GO:0003700">
    <property type="term" value="F:DNA-binding transcription factor activity"/>
    <property type="evidence" value="ECO:0007669"/>
    <property type="project" value="InterPro"/>
</dbReference>
<dbReference type="Gene3D" id="1.10.10.10">
    <property type="entry name" value="Winged helix-like DNA-binding domain superfamily/Winged helix DNA-binding domain"/>
    <property type="match status" value="2"/>
</dbReference>
<dbReference type="PANTHER" id="PTHR36216:SF1">
    <property type="entry name" value="HTH ARSR-TYPE DOMAIN-CONTAINING PROTEIN"/>
    <property type="match status" value="1"/>
</dbReference>